<protein>
    <submittedName>
        <fullName evidence="2">Uncharacterized protein</fullName>
    </submittedName>
</protein>
<proteinExistence type="predicted"/>
<dbReference type="AlphaFoldDB" id="A0A1F7GW31"/>
<sequence>MKDIATSLDWFWEAKSQGELERAYGNIQAKTHVALGSTVISSTIPINMTLVTDSVMPPADFQNNILTWNFEQPTTAITLTYRVQPLEAGSWNAVEARGQLLDSIRATGVFTFPVAPIQVNGVPTPTPSTTPEQSTPSATPPRPTNTPEITETPTATPTKATSSWTIYLPRTYNEED</sequence>
<feature type="compositionally biased region" description="Low complexity" evidence="1">
    <location>
        <begin position="145"/>
        <end position="161"/>
    </location>
</feature>
<reference evidence="2 3" key="1">
    <citation type="journal article" date="2016" name="Nat. Commun.">
        <title>Thousands of microbial genomes shed light on interconnected biogeochemical processes in an aquifer system.</title>
        <authorList>
            <person name="Anantharaman K."/>
            <person name="Brown C.T."/>
            <person name="Hug L.A."/>
            <person name="Sharon I."/>
            <person name="Castelle C.J."/>
            <person name="Probst A.J."/>
            <person name="Thomas B.C."/>
            <person name="Singh A."/>
            <person name="Wilkins M.J."/>
            <person name="Karaoz U."/>
            <person name="Brodie E.L."/>
            <person name="Williams K.H."/>
            <person name="Hubbard S.S."/>
            <person name="Banfield J.F."/>
        </authorList>
    </citation>
    <scope>NUCLEOTIDE SEQUENCE [LARGE SCALE GENOMIC DNA]</scope>
</reference>
<name>A0A1F7GW31_9BACT</name>
<gene>
    <name evidence="2" type="ORF">A3C24_02650</name>
</gene>
<feature type="region of interest" description="Disordered" evidence="1">
    <location>
        <begin position="118"/>
        <end position="176"/>
    </location>
</feature>
<accession>A0A1F7GW31</accession>
<dbReference type="EMBL" id="MFZM01000029">
    <property type="protein sequence ID" value="OGK23015.1"/>
    <property type="molecule type" value="Genomic_DNA"/>
</dbReference>
<organism evidence="2 3">
    <name type="scientific">Candidatus Roizmanbacteria bacterium RIFCSPHIGHO2_02_FULL_37_24</name>
    <dbReference type="NCBI Taxonomy" id="1802037"/>
    <lineage>
        <taxon>Bacteria</taxon>
        <taxon>Candidatus Roizmaniibacteriota</taxon>
    </lineage>
</organism>
<comment type="caution">
    <text evidence="2">The sequence shown here is derived from an EMBL/GenBank/DDBJ whole genome shotgun (WGS) entry which is preliminary data.</text>
</comment>
<evidence type="ECO:0000256" key="1">
    <source>
        <dbReference type="SAM" id="MobiDB-lite"/>
    </source>
</evidence>
<evidence type="ECO:0000313" key="3">
    <source>
        <dbReference type="Proteomes" id="UP000177159"/>
    </source>
</evidence>
<evidence type="ECO:0000313" key="2">
    <source>
        <dbReference type="EMBL" id="OGK23015.1"/>
    </source>
</evidence>
<feature type="compositionally biased region" description="Low complexity" evidence="1">
    <location>
        <begin position="127"/>
        <end position="137"/>
    </location>
</feature>
<dbReference type="Proteomes" id="UP000177159">
    <property type="component" value="Unassembled WGS sequence"/>
</dbReference>